<name>A0A2I0U7R6_LIMLA</name>
<evidence type="ECO:0000256" key="14">
    <source>
        <dbReference type="ARBA" id="ARBA00023157"/>
    </source>
</evidence>
<dbReference type="InterPro" id="IPR045093">
    <property type="entry name" value="Cullin"/>
</dbReference>
<evidence type="ECO:0000256" key="12">
    <source>
        <dbReference type="ARBA" id="ARBA00022989"/>
    </source>
</evidence>
<dbReference type="OrthoDB" id="27073at2759"/>
<keyword evidence="8" id="KW-0732">Signal</keyword>
<dbReference type="SUPFAM" id="SSF75632">
    <property type="entry name" value="Cullin homology domain"/>
    <property type="match status" value="1"/>
</dbReference>
<dbReference type="Gene3D" id="3.30.230.130">
    <property type="entry name" value="Cullin, Chain C, Domain 2"/>
    <property type="match status" value="1"/>
</dbReference>
<feature type="domain" description="Cullin family profile" evidence="22">
    <location>
        <begin position="489"/>
        <end position="679"/>
    </location>
</feature>
<dbReference type="GO" id="GO:0010008">
    <property type="term" value="C:endosome membrane"/>
    <property type="evidence" value="ECO:0007669"/>
    <property type="project" value="UniProtKB-SubCell"/>
</dbReference>
<evidence type="ECO:0000256" key="21">
    <source>
        <dbReference type="SAM" id="Phobius"/>
    </source>
</evidence>
<dbReference type="Pfam" id="PF21222">
    <property type="entry name" value="Lamp2_2nd"/>
    <property type="match status" value="1"/>
</dbReference>
<evidence type="ECO:0000256" key="18">
    <source>
        <dbReference type="PROSITE-ProRule" id="PRU00740"/>
    </source>
</evidence>
<dbReference type="SUPFAM" id="SSF74788">
    <property type="entry name" value="Cullin repeat-like"/>
    <property type="match status" value="1"/>
</dbReference>
<dbReference type="InterPro" id="IPR036388">
    <property type="entry name" value="WH-like_DNA-bd_sf"/>
</dbReference>
<feature type="region of interest" description="Disordered" evidence="20">
    <location>
        <begin position="1"/>
        <end position="88"/>
    </location>
</feature>
<keyword evidence="6" id="KW-1017">Isopeptide bond</keyword>
<dbReference type="EMBL" id="KZ506035">
    <property type="protein sequence ID" value="PKU42069.1"/>
    <property type="molecule type" value="Genomic_DNA"/>
</dbReference>
<evidence type="ECO:0000256" key="5">
    <source>
        <dbReference type="ARBA" id="ARBA00022475"/>
    </source>
</evidence>
<dbReference type="Pfam" id="PF10557">
    <property type="entry name" value="Cullin_Nedd8"/>
    <property type="match status" value="1"/>
</dbReference>
<keyword evidence="13 18" id="KW-0472">Membrane</keyword>
<evidence type="ECO:0000256" key="11">
    <source>
        <dbReference type="ARBA" id="ARBA00022843"/>
    </source>
</evidence>
<keyword evidence="14 18" id="KW-1015">Disulfide bond</keyword>
<reference evidence="24" key="1">
    <citation type="submission" date="2017-11" db="EMBL/GenBank/DDBJ databases">
        <authorList>
            <person name="Lima N.C."/>
            <person name="Parody-Merino A.M."/>
            <person name="Battley P.F."/>
            <person name="Fidler A.E."/>
            <person name="Prosdocimi F."/>
        </authorList>
    </citation>
    <scope>NUCLEOTIDE SEQUENCE [LARGE SCALE GENOMIC DNA]</scope>
</reference>
<dbReference type="InterPro" id="IPR036317">
    <property type="entry name" value="Cullin_homology_sf"/>
</dbReference>
<keyword evidence="12 21" id="KW-1133">Transmembrane helix</keyword>
<dbReference type="InterPro" id="IPR019559">
    <property type="entry name" value="Cullin_neddylation_domain"/>
</dbReference>
<organism evidence="23 24">
    <name type="scientific">Limosa lapponica baueri</name>
    <dbReference type="NCBI Taxonomy" id="1758121"/>
    <lineage>
        <taxon>Eukaryota</taxon>
        <taxon>Metazoa</taxon>
        <taxon>Chordata</taxon>
        <taxon>Craniata</taxon>
        <taxon>Vertebrata</taxon>
        <taxon>Euteleostomi</taxon>
        <taxon>Archelosauria</taxon>
        <taxon>Archosauria</taxon>
        <taxon>Dinosauria</taxon>
        <taxon>Saurischia</taxon>
        <taxon>Theropoda</taxon>
        <taxon>Coelurosauria</taxon>
        <taxon>Aves</taxon>
        <taxon>Neognathae</taxon>
        <taxon>Neoaves</taxon>
        <taxon>Charadriiformes</taxon>
        <taxon>Scolopacidae</taxon>
        <taxon>Limosa</taxon>
    </lineage>
</organism>
<dbReference type="FunFam" id="1.20.1310.10:FF:000008">
    <property type="entry name" value="Cullin 4B"/>
    <property type="match status" value="1"/>
</dbReference>
<dbReference type="Gene3D" id="2.40.160.110">
    <property type="match status" value="2"/>
</dbReference>
<evidence type="ECO:0000256" key="6">
    <source>
        <dbReference type="ARBA" id="ARBA00022499"/>
    </source>
</evidence>
<comment type="subcellular location">
    <subcellularLocation>
        <location evidence="1">Cell membrane</location>
        <topology evidence="1">Single-pass type I membrane protein</topology>
    </subcellularLocation>
    <subcellularLocation>
        <location evidence="2">Endosome membrane</location>
        <topology evidence="2">Single-pass type I membrane protein</topology>
    </subcellularLocation>
    <subcellularLocation>
        <location evidence="18">Lysosome membrane</location>
        <topology evidence="18">Single-pass type I membrane protein</topology>
    </subcellularLocation>
</comment>
<dbReference type="InterPro" id="IPR001373">
    <property type="entry name" value="Cullin_N"/>
</dbReference>
<dbReference type="Gene3D" id="1.10.10.10">
    <property type="entry name" value="Winged helix-like DNA-binding domain superfamily/Winged helix DNA-binding domain"/>
    <property type="match status" value="1"/>
</dbReference>
<reference evidence="24" key="2">
    <citation type="submission" date="2017-12" db="EMBL/GenBank/DDBJ databases">
        <title>Genome sequence of the Bar-tailed Godwit (Limosa lapponica baueri).</title>
        <authorList>
            <person name="Lima N.C.B."/>
            <person name="Parody-Merino A.M."/>
            <person name="Battley P.F."/>
            <person name="Fidler A.E."/>
            <person name="Prosdocimi F."/>
        </authorList>
    </citation>
    <scope>NUCLEOTIDE SEQUENCE [LARGE SCALE GENOMIC DNA]</scope>
</reference>
<feature type="region of interest" description="Disordered" evidence="20">
    <location>
        <begin position="938"/>
        <end position="984"/>
    </location>
</feature>
<evidence type="ECO:0000256" key="2">
    <source>
        <dbReference type="ARBA" id="ARBA00004530"/>
    </source>
</evidence>
<feature type="disulfide bond" evidence="18">
    <location>
        <begin position="904"/>
        <end position="940"/>
    </location>
</feature>
<dbReference type="InterPro" id="IPR016158">
    <property type="entry name" value="Cullin_homology"/>
</dbReference>
<evidence type="ECO:0000313" key="24">
    <source>
        <dbReference type="Proteomes" id="UP000233556"/>
    </source>
</evidence>
<evidence type="ECO:0000256" key="19">
    <source>
        <dbReference type="RuleBase" id="RU003829"/>
    </source>
</evidence>
<keyword evidence="16 18" id="KW-0458">Lysosome</keyword>
<dbReference type="GO" id="GO:0016567">
    <property type="term" value="P:protein ubiquitination"/>
    <property type="evidence" value="ECO:0007669"/>
    <property type="project" value="UniProtKB-UniPathway"/>
</dbReference>
<dbReference type="InterPro" id="IPR036390">
    <property type="entry name" value="WH_DNA-bd_sf"/>
</dbReference>
<dbReference type="Pfam" id="PF01299">
    <property type="entry name" value="Lamp2-like_luminal"/>
    <property type="match status" value="1"/>
</dbReference>
<keyword evidence="10" id="KW-0833">Ubl conjugation pathway</keyword>
<sequence>MITSGFSSPNPPAAAQEVRPATDGNTSSSSSCKKRKLNNSSNSNSEREEFDSISSCASSPSKNTSSSSSVISTSSCSSSGVASSNHHLQKKLRFEDSVDFIGLDVKMAEESSSSSSPAASSQQQHQQQLKNKSLLISSVAVGHHANGLTKAASSTVSSFANSKPGSAKKLVIKNFKDKPKLPENYTDETWQKLKEAVEAIQNSTSIKYNLEELYQLLWEKCEILKRWPLAREITHIFEKLKCYRIESFFIRIVFLRDMGLELFRTHIISDQKVQNKTIDGILLLIERERNGEAIDRSLLRSLLSMLSDLQIYQDSFEHRFLEETNRLYAAEGQRLMQEREVPEYLHHVNKRLEEEADRIITYLDQSTQKPLIATVEKQLLGEHLTAILQKGLNHLLDENRIQDLSLLYQLFSRVRGGVQVLLQHWIEYIKAFGSTIVINPEKDKTMVQELLDFKDKVDHIIDVCFLKNEKFVNAMKEAFETFINKRPNKPAELIAKYVDSKLRAGNKEATDEELEKMLDKIMIIFRFIYGKDVFEAFYKKDLAKRLLVGKSASVDAEKSMLSKLKHECGAAFTSKLEGMFKDMELSKDIMIQFKQYMQNQNVPGNIELTVNILTMGYWPTYVPMEVHLPPEGKKELQVSLFQTLVLLMFNEGEEFSLEEIKQATGIEDGELRRTLQSLACGKARVLTKSPKGKDVEDGDKFTCNDDFRHKLFRIKINQIQMKETVEEQASTTERVFQDRQYQIDAAIVRIMKMRKTLSHNLLVSEVYNQLKFPVKSYAVEVDVKDASNATCLYAEWMMRFLIKYETNSSDYKNATLNLSSSVTHNGSVCGNDTQAALLAVQFGEGHSWSINFTKTNETYQADFVTFTYNTNDTAVFPDAKRKGPVTIVVKVTMHPVQLNNVFVCHNTDFLEAENVTQIFWNVTVQAFVQNGTISKKESRCRADTPTSAPTVPPTTANVTTASTTTLSPAPTTAPKPVENPDTGNYSLKSGNKTCLLATVGLQLNISQDKPLLININPKTTSADGTCGNTTATLKLNDGNATLIGFTFVVKNESASAQKFYLKEVNVTLLNRLNGSVISSADNNNFSKWDAFLGSSYMCRKEQTLQVNEDLQIHTFNLWIQPFLVKENKFSTAEECLADSDLNFLIPIAVGMALGFLIILVFISYIIGRRKSRTGYQSV</sequence>
<dbReference type="InterPro" id="IPR016159">
    <property type="entry name" value="Cullin_repeat-like_dom_sf"/>
</dbReference>
<dbReference type="PROSITE" id="PS00310">
    <property type="entry name" value="LAMP_1"/>
    <property type="match status" value="1"/>
</dbReference>
<dbReference type="InterPro" id="IPR018134">
    <property type="entry name" value="LAMP_CS"/>
</dbReference>
<dbReference type="SUPFAM" id="SSF46785">
    <property type="entry name" value="Winged helix' DNA-binding domain"/>
    <property type="match status" value="1"/>
</dbReference>
<evidence type="ECO:0000256" key="20">
    <source>
        <dbReference type="SAM" id="MobiDB-lite"/>
    </source>
</evidence>
<evidence type="ECO:0000259" key="22">
    <source>
        <dbReference type="PROSITE" id="PS50069"/>
    </source>
</evidence>
<evidence type="ECO:0000256" key="1">
    <source>
        <dbReference type="ARBA" id="ARBA00004251"/>
    </source>
</evidence>
<protein>
    <submittedName>
        <fullName evidence="23">Cullin-4b</fullName>
    </submittedName>
</protein>
<evidence type="ECO:0000256" key="13">
    <source>
        <dbReference type="ARBA" id="ARBA00023136"/>
    </source>
</evidence>
<dbReference type="InterPro" id="IPR002000">
    <property type="entry name" value="Lysosome-assoc_membr_glycop"/>
</dbReference>
<accession>A0A2I0U7R6</accession>
<dbReference type="UniPathway" id="UPA00143"/>
<dbReference type="AlphaFoldDB" id="A0A2I0U7R6"/>
<dbReference type="GO" id="GO:0031625">
    <property type="term" value="F:ubiquitin protein ligase binding"/>
    <property type="evidence" value="ECO:0007669"/>
    <property type="project" value="InterPro"/>
</dbReference>
<feature type="compositionally biased region" description="Low complexity" evidence="20">
    <location>
        <begin position="944"/>
        <end position="974"/>
    </location>
</feature>
<gene>
    <name evidence="23" type="ORF">llap_7629</name>
</gene>
<feature type="transmembrane region" description="Helical" evidence="21">
    <location>
        <begin position="1143"/>
        <end position="1166"/>
    </location>
</feature>
<evidence type="ECO:0000256" key="9">
    <source>
        <dbReference type="ARBA" id="ARBA00022753"/>
    </source>
</evidence>
<evidence type="ECO:0000313" key="23">
    <source>
        <dbReference type="EMBL" id="PKU42069.1"/>
    </source>
</evidence>
<dbReference type="Pfam" id="PF26557">
    <property type="entry name" value="Cullin_AB"/>
    <property type="match status" value="1"/>
</dbReference>
<keyword evidence="11" id="KW-0832">Ubl conjugation</keyword>
<feature type="compositionally biased region" description="Low complexity" evidence="20">
    <location>
        <begin position="54"/>
        <end position="85"/>
    </location>
</feature>
<dbReference type="SMART" id="SM00182">
    <property type="entry name" value="CULLIN"/>
    <property type="match status" value="1"/>
</dbReference>
<dbReference type="Proteomes" id="UP000233556">
    <property type="component" value="Unassembled WGS sequence"/>
</dbReference>
<dbReference type="FunFam" id="1.20.1310.10:FF:000004">
    <property type="entry name" value="Cullin 4B"/>
    <property type="match status" value="1"/>
</dbReference>
<evidence type="ECO:0000256" key="8">
    <source>
        <dbReference type="ARBA" id="ARBA00022729"/>
    </source>
</evidence>
<dbReference type="InterPro" id="IPR048528">
    <property type="entry name" value="Lamp2-like_luminal"/>
</dbReference>
<comment type="similarity">
    <text evidence="18">Belongs to the LAMP family.</text>
</comment>
<dbReference type="PANTHER" id="PTHR11932">
    <property type="entry name" value="CULLIN"/>
    <property type="match status" value="1"/>
</dbReference>
<evidence type="ECO:0000256" key="3">
    <source>
        <dbReference type="ARBA" id="ARBA00004906"/>
    </source>
</evidence>
<evidence type="ECO:0000256" key="16">
    <source>
        <dbReference type="ARBA" id="ARBA00023228"/>
    </source>
</evidence>
<dbReference type="FunFam" id="1.20.1310.10:FF:000003">
    <property type="entry name" value="Cullin 4A"/>
    <property type="match status" value="1"/>
</dbReference>
<evidence type="ECO:0000256" key="7">
    <source>
        <dbReference type="ARBA" id="ARBA00022692"/>
    </source>
</evidence>
<dbReference type="GO" id="GO:0005886">
    <property type="term" value="C:plasma membrane"/>
    <property type="evidence" value="ECO:0007669"/>
    <property type="project" value="UniProtKB-SubCell"/>
</dbReference>
<evidence type="ECO:0000256" key="15">
    <source>
        <dbReference type="ARBA" id="ARBA00023180"/>
    </source>
</evidence>
<keyword evidence="7 18" id="KW-0812">Transmembrane</keyword>
<keyword evidence="24" id="KW-1185">Reference proteome</keyword>
<dbReference type="Gene3D" id="1.20.1310.10">
    <property type="entry name" value="Cullin Repeats"/>
    <property type="match status" value="4"/>
</dbReference>
<comment type="similarity">
    <text evidence="4 17 19">Belongs to the cullin family.</text>
</comment>
<dbReference type="Pfam" id="PF00888">
    <property type="entry name" value="Cullin"/>
    <property type="match status" value="1"/>
</dbReference>
<dbReference type="InterPro" id="IPR059120">
    <property type="entry name" value="Cullin-like_AB"/>
</dbReference>
<dbReference type="SMART" id="SM00884">
    <property type="entry name" value="Cullin_Nedd8"/>
    <property type="match status" value="1"/>
</dbReference>
<evidence type="ECO:0000256" key="17">
    <source>
        <dbReference type="PROSITE-ProRule" id="PRU00330"/>
    </source>
</evidence>
<keyword evidence="15" id="KW-0325">Glycoprotein</keyword>
<feature type="disulfide bond" evidence="18">
    <location>
        <begin position="1098"/>
        <end position="1135"/>
    </location>
</feature>
<comment type="pathway">
    <text evidence="3">Protein modification; protein ubiquitination.</text>
</comment>
<dbReference type="GO" id="GO:0006511">
    <property type="term" value="P:ubiquitin-dependent protein catabolic process"/>
    <property type="evidence" value="ECO:0007669"/>
    <property type="project" value="InterPro"/>
</dbReference>
<dbReference type="InterPro" id="IPR048524">
    <property type="entry name" value="Lamp2-like_TM"/>
</dbReference>
<proteinExistence type="inferred from homology"/>
<dbReference type="PRINTS" id="PR00336">
    <property type="entry name" value="LYSASSOCTDMP"/>
</dbReference>
<comment type="caution">
    <text evidence="18">Lacks conserved residue(s) required for the propagation of feature annotation.</text>
</comment>
<dbReference type="PROSITE" id="PS50069">
    <property type="entry name" value="CULLIN_2"/>
    <property type="match status" value="1"/>
</dbReference>
<dbReference type="GO" id="GO:0005765">
    <property type="term" value="C:lysosomal membrane"/>
    <property type="evidence" value="ECO:0007669"/>
    <property type="project" value="UniProtKB-SubCell"/>
</dbReference>
<dbReference type="FunFam" id="2.40.160.110:FF:000001">
    <property type="entry name" value="lysosome-associated membrane glycoprotein 2 isoform X2"/>
    <property type="match status" value="1"/>
</dbReference>
<keyword evidence="5" id="KW-1003">Cell membrane</keyword>
<evidence type="ECO:0000256" key="4">
    <source>
        <dbReference type="ARBA" id="ARBA00006019"/>
    </source>
</evidence>
<evidence type="ECO:0000256" key="10">
    <source>
        <dbReference type="ARBA" id="ARBA00022786"/>
    </source>
</evidence>
<keyword evidence="9" id="KW-0967">Endosome</keyword>
<dbReference type="PROSITE" id="PS51407">
    <property type="entry name" value="LAMP_3"/>
    <property type="match status" value="1"/>
</dbReference>